<feature type="non-terminal residue" evidence="1">
    <location>
        <position position="1"/>
    </location>
</feature>
<dbReference type="EMBL" id="GDID01006726">
    <property type="protein sequence ID" value="JAP89880.1"/>
    <property type="molecule type" value="Transcribed_RNA"/>
</dbReference>
<dbReference type="AlphaFoldDB" id="A0A146JYU9"/>
<evidence type="ECO:0000313" key="1">
    <source>
        <dbReference type="EMBL" id="JAP89880.1"/>
    </source>
</evidence>
<name>A0A146JYU9_9EUKA</name>
<reference evidence="1" key="1">
    <citation type="submission" date="2015-07" db="EMBL/GenBank/DDBJ databases">
        <title>Adaptation to a free-living lifestyle via gene acquisitions in the diplomonad Trepomonas sp. PC1.</title>
        <authorList>
            <person name="Xu F."/>
            <person name="Jerlstrom-Hultqvist J."/>
            <person name="Kolisko M."/>
            <person name="Simpson A.G.B."/>
            <person name="Roger A.J."/>
            <person name="Svard S.G."/>
            <person name="Andersson J.O."/>
        </authorList>
    </citation>
    <scope>NUCLEOTIDE SEQUENCE</scope>
    <source>
        <strain evidence="1">PC1</strain>
    </source>
</reference>
<organism evidence="1">
    <name type="scientific">Trepomonas sp. PC1</name>
    <dbReference type="NCBI Taxonomy" id="1076344"/>
    <lineage>
        <taxon>Eukaryota</taxon>
        <taxon>Metamonada</taxon>
        <taxon>Diplomonadida</taxon>
        <taxon>Hexamitidae</taxon>
        <taxon>Hexamitinae</taxon>
        <taxon>Trepomonas</taxon>
    </lineage>
</organism>
<accession>A0A146JYU9</accession>
<proteinExistence type="predicted"/>
<sequence>KPLPIQQFSLQGFLELIKMTTGQILVPCLNYQQFANIYLEIQSLKEAADSILLCHPQQLPEFIKIQQKQKILKHKVIFTIDGLQGISRTMLAEFTQNTQNAILVVAQQQFSPGSCFYQLIVQFMKKKQEFTLETIQTKVEPILEAQVQMFKNEISLKELSQNFTKAKLQEIDIQIIIDQLKQFNYKNDQMAQLKPKTSKKILILNHLQTWLLLEFLAGDFAKKFQFKNFFTENQIVSFLQSKNLQQLQIPQLKVKNQFQVFSQFKDLQECGLDLINGFDLAFKNHMEQLVQHKEVFGALAELLTQLVKVYSTNQKYVYDVEVKTVQLFQQQATNQQKQSTEKQQVCGFRSLFDSNKQIQQLQRQQIQIITEQKAEVVEKTQEAELILQKIGLSCKCKLQVTQLFQLQEDEFVKLFPKLTFNSAKTILLTKPFRENISFQLQNTVHSIKINLKTLKQPVFGCISEKQFWQLKEADQDVLNPVQQFKYNEEAVKHKLLLNGFREDGMKMISGDDEVEILGDDVKISTRMTVGVDKVVDW</sequence>
<protein>
    <submittedName>
        <fullName evidence="1">Uncharacterized protein</fullName>
    </submittedName>
</protein>
<gene>
    <name evidence="1" type="ORF">TPC1_30625</name>
</gene>